<feature type="compositionally biased region" description="Basic and acidic residues" evidence="16">
    <location>
        <begin position="35"/>
        <end position="59"/>
    </location>
</feature>
<comment type="subcellular location">
    <subcellularLocation>
        <location evidence="1">Endoplasmic reticulum membrane</location>
        <topology evidence="1">Single-pass type I membrane protein</topology>
    </subcellularLocation>
</comment>
<evidence type="ECO:0000256" key="14">
    <source>
        <dbReference type="ARBA" id="ARBA00023180"/>
    </source>
</evidence>
<evidence type="ECO:0000256" key="8">
    <source>
        <dbReference type="ARBA" id="ARBA00022801"/>
    </source>
</evidence>
<dbReference type="Gene3D" id="3.40.50.300">
    <property type="entry name" value="P-loop containing nucleotide triphosphate hydrolases"/>
    <property type="match status" value="2"/>
</dbReference>
<evidence type="ECO:0000256" key="5">
    <source>
        <dbReference type="ARBA" id="ARBA00022692"/>
    </source>
</evidence>
<keyword evidence="7" id="KW-0547">Nucleotide-binding</keyword>
<feature type="domain" description="DEAD-box RNA helicase Q" evidence="20">
    <location>
        <begin position="94"/>
        <end position="123"/>
    </location>
</feature>
<keyword evidence="12 17" id="KW-1133">Transmembrane helix</keyword>
<dbReference type="PROSITE" id="PS51192">
    <property type="entry name" value="HELICASE_ATP_BIND_1"/>
    <property type="match status" value="1"/>
</dbReference>
<keyword evidence="13 17" id="KW-0472">Membrane</keyword>
<evidence type="ECO:0000256" key="17">
    <source>
        <dbReference type="SAM" id="Phobius"/>
    </source>
</evidence>
<evidence type="ECO:0000256" key="3">
    <source>
        <dbReference type="ARBA" id="ARBA00011276"/>
    </source>
</evidence>
<dbReference type="InterPro" id="IPR011678">
    <property type="entry name" value="EMC1_C"/>
</dbReference>
<keyword evidence="10" id="KW-0256">Endoplasmic reticulum</keyword>
<keyword evidence="6" id="KW-0732">Signal</keyword>
<evidence type="ECO:0000256" key="16">
    <source>
        <dbReference type="SAM" id="MobiDB-lite"/>
    </source>
</evidence>
<keyword evidence="5 17" id="KW-0812">Transmembrane</keyword>
<sequence length="987" mass="108906">MADNEPATSTSTASETEAKPQETKRWADVAEEEEAAGKQEEEAAAKQKDAEASSTEKLESLAIDDSKLVDNTLTDPDDASIAVTSGDTPYTSAKRFEDLSLSPDLLKGLYVEMKFEKPSKIQAISLPMILTPPYKNLIAQAHNGSGKTTCFVLGMLSRVDPKLIAPQALCICPTRELAIQNMEVLLKMGKFTGITSELAIPSDPSNYIPIQKRPPITAQVIIGTPGTICKWMLARKLGLSQMKILVFDEADHMLAESGFRDDSVKVMRGIAKVNSNCQVLLFSATFDDAVRAFVSRIVEEIFVRDYNQMFVKKEELSLESVKQYKVHCPDELSKITVIKDRILELGEKVGQTIVFVRTRNSAAYLHKSLVDLGYEVTTIQGALKQEDRDKIIKEFKDGLTQVLISTDLLAGGGGGWGGGGGHLLKLKGTLMIATADDVAAIQKIRLESSGKSKMTRDRNGFRKLLIVLTRAGKLFALHTGDGRIVWSLLLNSLRKSDTCENPRGISLHQWQDPHHHALDENPSVLVVGRCGLNSDSTGVLSIIDTYTGEERSHTGPIHSIAHIIPLPFTDSMEQRLHLLLDANSHAHLYPKTAEALGIFQRELGNIYWYSAETDRGILRGHSVQNKCILDVADGFCFDTRDLWSIVFPSESEKIAATATRSLNEVILFFSPSSSQNCAAYSLLSIPTSSVATVVHTQAKVTADQEVMYKFISKNLLFLATVAPKADGPIGSVIPEESSLVVYLIDTVTGRILHRVTHHGSQGPVHAVFSENWVVYHYFNLRAHRYEMSVIEIYDQARADNKDVLKLVLGTHNLTSPITAYSRPEVSTKSQSYFFSHSVKTIAVTSTAKGITSKQLLIGTIGDQVLALDKRFLDPRRTVNPTQAEKEEGIIPLTDSLPIIPQSYVTHALKVEGLRGIATVPAKLESTTLVFAYGVDLFFTRLAPSKTYDSLTEDFSYALLLITIVALVVAIFVTWVWSEKKELQDKWR</sequence>
<feature type="compositionally biased region" description="Basic and acidic residues" evidence="16">
    <location>
        <begin position="16"/>
        <end position="28"/>
    </location>
</feature>
<dbReference type="CDD" id="cd17963">
    <property type="entry name" value="DEADc_DDX19_DDX25"/>
    <property type="match status" value="1"/>
</dbReference>
<keyword evidence="8" id="KW-0378">Hydrolase</keyword>
<dbReference type="SMART" id="SM00487">
    <property type="entry name" value="DEXDc"/>
    <property type="match status" value="1"/>
</dbReference>
<dbReference type="SUPFAM" id="SSF52540">
    <property type="entry name" value="P-loop containing nucleoside triphosphate hydrolases"/>
    <property type="match status" value="2"/>
</dbReference>
<evidence type="ECO:0000313" key="22">
    <source>
        <dbReference type="Proteomes" id="UP001291926"/>
    </source>
</evidence>
<organism evidence="21 22">
    <name type="scientific">Penstemon davidsonii</name>
    <dbReference type="NCBI Taxonomy" id="160366"/>
    <lineage>
        <taxon>Eukaryota</taxon>
        <taxon>Viridiplantae</taxon>
        <taxon>Streptophyta</taxon>
        <taxon>Embryophyta</taxon>
        <taxon>Tracheophyta</taxon>
        <taxon>Spermatophyta</taxon>
        <taxon>Magnoliopsida</taxon>
        <taxon>eudicotyledons</taxon>
        <taxon>Gunneridae</taxon>
        <taxon>Pentapetalae</taxon>
        <taxon>asterids</taxon>
        <taxon>lamiids</taxon>
        <taxon>Lamiales</taxon>
        <taxon>Plantaginaceae</taxon>
        <taxon>Cheloneae</taxon>
        <taxon>Penstemon</taxon>
    </lineage>
</organism>
<evidence type="ECO:0000256" key="2">
    <source>
        <dbReference type="ARBA" id="ARBA00007904"/>
    </source>
</evidence>
<dbReference type="PANTHER" id="PTHR21573">
    <property type="entry name" value="ER MEMBRANE PROTEIN COMPLEX SUBUNIT 1"/>
    <property type="match status" value="1"/>
</dbReference>
<evidence type="ECO:0000259" key="20">
    <source>
        <dbReference type="PROSITE" id="PS51195"/>
    </source>
</evidence>
<keyword evidence="22" id="KW-1185">Reference proteome</keyword>
<evidence type="ECO:0000259" key="18">
    <source>
        <dbReference type="PROSITE" id="PS51192"/>
    </source>
</evidence>
<feature type="domain" description="Helicase C-terminal" evidence="19">
    <location>
        <begin position="337"/>
        <end position="483"/>
    </location>
</feature>
<feature type="short sequence motif" description="Q motif" evidence="15">
    <location>
        <begin position="94"/>
        <end position="123"/>
    </location>
</feature>
<gene>
    <name evidence="21" type="ORF">RD792_014184</name>
</gene>
<dbReference type="InterPro" id="IPR027417">
    <property type="entry name" value="P-loop_NTPase"/>
</dbReference>
<dbReference type="SUPFAM" id="SSF50998">
    <property type="entry name" value="Quinoprotein alcohol dehydrogenase-like"/>
    <property type="match status" value="1"/>
</dbReference>
<feature type="transmembrane region" description="Helical" evidence="17">
    <location>
        <begin position="954"/>
        <end position="977"/>
    </location>
</feature>
<evidence type="ECO:0000256" key="9">
    <source>
        <dbReference type="ARBA" id="ARBA00022806"/>
    </source>
</evidence>
<dbReference type="PROSITE" id="PS51195">
    <property type="entry name" value="Q_MOTIF"/>
    <property type="match status" value="1"/>
</dbReference>
<feature type="domain" description="Helicase ATP-binding" evidence="18">
    <location>
        <begin position="128"/>
        <end position="304"/>
    </location>
</feature>
<comment type="caution">
    <text evidence="21">The sequence shown here is derived from an EMBL/GenBank/DDBJ whole genome shotgun (WGS) entry which is preliminary data.</text>
</comment>
<dbReference type="Pfam" id="PF00270">
    <property type="entry name" value="DEAD"/>
    <property type="match status" value="1"/>
</dbReference>
<evidence type="ECO:0000313" key="21">
    <source>
        <dbReference type="EMBL" id="KAK4478690.1"/>
    </source>
</evidence>
<keyword evidence="11" id="KW-0067">ATP-binding</keyword>
<proteinExistence type="inferred from homology"/>
<dbReference type="InterPro" id="IPR026895">
    <property type="entry name" value="EMC1"/>
</dbReference>
<dbReference type="EMBL" id="JAYDYQ010002687">
    <property type="protein sequence ID" value="KAK4478690.1"/>
    <property type="molecule type" value="Genomic_DNA"/>
</dbReference>
<comment type="subunit">
    <text evidence="3">Component of the ER membrane protein complex (EMC).</text>
</comment>
<evidence type="ECO:0000256" key="11">
    <source>
        <dbReference type="ARBA" id="ARBA00022840"/>
    </source>
</evidence>
<accession>A0ABR0CPL8</accession>
<protein>
    <recommendedName>
        <fullName evidence="4">ER membrane protein complex subunit 1</fullName>
    </recommendedName>
</protein>
<dbReference type="InterPro" id="IPR011047">
    <property type="entry name" value="Quinoprotein_ADH-like_sf"/>
</dbReference>
<dbReference type="Pfam" id="PF07774">
    <property type="entry name" value="EMC1_C"/>
    <property type="match status" value="1"/>
</dbReference>
<feature type="region of interest" description="Disordered" evidence="16">
    <location>
        <begin position="1"/>
        <end position="59"/>
    </location>
</feature>
<dbReference type="PROSITE" id="PS51194">
    <property type="entry name" value="HELICASE_CTER"/>
    <property type="match status" value="1"/>
</dbReference>
<evidence type="ECO:0000256" key="12">
    <source>
        <dbReference type="ARBA" id="ARBA00022989"/>
    </source>
</evidence>
<dbReference type="PANTHER" id="PTHR21573:SF0">
    <property type="entry name" value="ER MEMBRANE PROTEIN COMPLEX SUBUNIT 1"/>
    <property type="match status" value="1"/>
</dbReference>
<evidence type="ECO:0000256" key="1">
    <source>
        <dbReference type="ARBA" id="ARBA00004115"/>
    </source>
</evidence>
<dbReference type="InterPro" id="IPR001650">
    <property type="entry name" value="Helicase_C-like"/>
</dbReference>
<evidence type="ECO:0000256" key="13">
    <source>
        <dbReference type="ARBA" id="ARBA00023136"/>
    </source>
</evidence>
<evidence type="ECO:0000259" key="19">
    <source>
        <dbReference type="PROSITE" id="PS51194"/>
    </source>
</evidence>
<evidence type="ECO:0000256" key="4">
    <source>
        <dbReference type="ARBA" id="ARBA00020824"/>
    </source>
</evidence>
<dbReference type="InterPro" id="IPR014001">
    <property type="entry name" value="Helicase_ATP-bd"/>
</dbReference>
<keyword evidence="14" id="KW-0325">Glycoprotein</keyword>
<dbReference type="Proteomes" id="UP001291926">
    <property type="component" value="Unassembled WGS sequence"/>
</dbReference>
<feature type="compositionally biased region" description="Low complexity" evidence="16">
    <location>
        <begin position="1"/>
        <end position="15"/>
    </location>
</feature>
<reference evidence="21 22" key="1">
    <citation type="journal article" date="2023" name="bioRxiv">
        <title>Genome report: Whole genome sequence and annotation of Penstemon davidsonii.</title>
        <authorList>
            <person name="Ostevik K.L."/>
            <person name="Alabady M."/>
            <person name="Zhang M."/>
            <person name="Rausher M.D."/>
        </authorList>
    </citation>
    <scope>NUCLEOTIDE SEQUENCE [LARGE SCALE GENOMIC DNA]</scope>
    <source>
        <strain evidence="21">DNT005</strain>
        <tissue evidence="21">Whole leaf</tissue>
    </source>
</reference>
<dbReference type="InterPro" id="IPR014014">
    <property type="entry name" value="RNA_helicase_DEAD_Q_motif"/>
</dbReference>
<name>A0ABR0CPL8_9LAMI</name>
<keyword evidence="9" id="KW-0347">Helicase</keyword>
<dbReference type="Pfam" id="PF00271">
    <property type="entry name" value="Helicase_C"/>
    <property type="match status" value="1"/>
</dbReference>
<evidence type="ECO:0000256" key="6">
    <source>
        <dbReference type="ARBA" id="ARBA00022729"/>
    </source>
</evidence>
<dbReference type="InterPro" id="IPR011545">
    <property type="entry name" value="DEAD/DEAH_box_helicase_dom"/>
</dbReference>
<evidence type="ECO:0000256" key="15">
    <source>
        <dbReference type="PROSITE-ProRule" id="PRU00552"/>
    </source>
</evidence>
<evidence type="ECO:0000256" key="10">
    <source>
        <dbReference type="ARBA" id="ARBA00022824"/>
    </source>
</evidence>
<evidence type="ECO:0000256" key="7">
    <source>
        <dbReference type="ARBA" id="ARBA00022741"/>
    </source>
</evidence>
<comment type="similarity">
    <text evidence="2">Belongs to the EMC1 family.</text>
</comment>